<feature type="compositionally biased region" description="Low complexity" evidence="7">
    <location>
        <begin position="57"/>
        <end position="66"/>
    </location>
</feature>
<feature type="compositionally biased region" description="Polar residues" evidence="7">
    <location>
        <begin position="375"/>
        <end position="386"/>
    </location>
</feature>
<feature type="compositionally biased region" description="Low complexity" evidence="7">
    <location>
        <begin position="74"/>
        <end position="84"/>
    </location>
</feature>
<feature type="compositionally biased region" description="Basic and acidic residues" evidence="7">
    <location>
        <begin position="565"/>
        <end position="606"/>
    </location>
</feature>
<gene>
    <name evidence="9" type="ORF">ACFQE0_27040</name>
</gene>
<evidence type="ECO:0000256" key="4">
    <source>
        <dbReference type="ARBA" id="ARBA00023235"/>
    </source>
</evidence>
<evidence type="ECO:0000256" key="2">
    <source>
        <dbReference type="ARBA" id="ARBA00008348"/>
    </source>
</evidence>
<dbReference type="InterPro" id="IPR020094">
    <property type="entry name" value="TruA/RsuA/RluB/E/F_N"/>
</dbReference>
<dbReference type="SMART" id="SM00363">
    <property type="entry name" value="S4"/>
    <property type="match status" value="1"/>
</dbReference>
<evidence type="ECO:0000256" key="7">
    <source>
        <dbReference type="SAM" id="MobiDB-lite"/>
    </source>
</evidence>
<dbReference type="Gene3D" id="3.30.70.580">
    <property type="entry name" value="Pseudouridine synthase I, catalytic domain, N-terminal subdomain"/>
    <property type="match status" value="1"/>
</dbReference>
<dbReference type="PANTHER" id="PTHR47683:SF3">
    <property type="entry name" value="RIBOSOMAL LARGE SUBUNIT PSEUDOURIDINE SYNTHASE B"/>
    <property type="match status" value="1"/>
</dbReference>
<evidence type="ECO:0000313" key="9">
    <source>
        <dbReference type="EMBL" id="MFC6792893.1"/>
    </source>
</evidence>
<feature type="region of interest" description="Disordered" evidence="7">
    <location>
        <begin position="334"/>
        <end position="666"/>
    </location>
</feature>
<evidence type="ECO:0000256" key="3">
    <source>
        <dbReference type="ARBA" id="ARBA00022884"/>
    </source>
</evidence>
<dbReference type="EC" id="5.4.99.-" evidence="6"/>
<feature type="region of interest" description="Disordered" evidence="7">
    <location>
        <begin position="1"/>
        <end position="84"/>
    </location>
</feature>
<evidence type="ECO:0000256" key="1">
    <source>
        <dbReference type="ARBA" id="ARBA00000073"/>
    </source>
</evidence>
<dbReference type="PROSITE" id="PS01149">
    <property type="entry name" value="PSI_RSU"/>
    <property type="match status" value="1"/>
</dbReference>
<dbReference type="RefSeq" id="WP_378975078.1">
    <property type="nucleotide sequence ID" value="NZ_JBHSWN010000001.1"/>
</dbReference>
<feature type="compositionally biased region" description="Basic and acidic residues" evidence="7">
    <location>
        <begin position="1"/>
        <end position="24"/>
    </location>
</feature>
<comment type="caution">
    <text evidence="9">The sequence shown here is derived from an EMBL/GenBank/DDBJ whole genome shotgun (WGS) entry which is preliminary data.</text>
</comment>
<dbReference type="InterPro" id="IPR000748">
    <property type="entry name" value="PsdUridine_synth_RsuA/RluB/E/F"/>
</dbReference>
<dbReference type="NCBIfam" id="TIGR00093">
    <property type="entry name" value="pseudouridine synthase"/>
    <property type="match status" value="1"/>
</dbReference>
<dbReference type="Gene3D" id="3.30.70.1560">
    <property type="entry name" value="Alpha-L RNA-binding motif"/>
    <property type="match status" value="1"/>
</dbReference>
<name>A0ABW2BQY6_9HYPH</name>
<keyword evidence="10" id="KW-1185">Reference proteome</keyword>
<dbReference type="SUPFAM" id="SSF55174">
    <property type="entry name" value="Alpha-L RNA-binding motif"/>
    <property type="match status" value="1"/>
</dbReference>
<evidence type="ECO:0000256" key="6">
    <source>
        <dbReference type="RuleBase" id="RU003887"/>
    </source>
</evidence>
<dbReference type="InterPro" id="IPR002942">
    <property type="entry name" value="S4_RNA-bd"/>
</dbReference>
<keyword evidence="3 5" id="KW-0694">RNA-binding</keyword>
<dbReference type="CDD" id="cd00165">
    <property type="entry name" value="S4"/>
    <property type="match status" value="1"/>
</dbReference>
<proteinExistence type="inferred from homology"/>
<evidence type="ECO:0000313" key="10">
    <source>
        <dbReference type="Proteomes" id="UP001596292"/>
    </source>
</evidence>
<protein>
    <recommendedName>
        <fullName evidence="6">Pseudouridine synthase</fullName>
        <ecNumber evidence="6">5.4.99.-</ecNumber>
    </recommendedName>
</protein>
<keyword evidence="4 6" id="KW-0413">Isomerase</keyword>
<feature type="compositionally biased region" description="Basic and acidic residues" evidence="7">
    <location>
        <begin position="472"/>
        <end position="495"/>
    </location>
</feature>
<accession>A0ABW2BQY6</accession>
<comment type="catalytic activity">
    <reaction evidence="1">
        <text>a uridine in RNA = a pseudouridine in RNA</text>
        <dbReference type="Rhea" id="RHEA:48348"/>
        <dbReference type="Rhea" id="RHEA-COMP:12068"/>
        <dbReference type="Rhea" id="RHEA-COMP:12069"/>
        <dbReference type="ChEBI" id="CHEBI:65314"/>
        <dbReference type="ChEBI" id="CHEBI:65315"/>
    </reaction>
</comment>
<feature type="compositionally biased region" description="Gly residues" evidence="7">
    <location>
        <begin position="608"/>
        <end position="659"/>
    </location>
</feature>
<feature type="compositionally biased region" description="Gly residues" evidence="7">
    <location>
        <begin position="536"/>
        <end position="545"/>
    </location>
</feature>
<reference evidence="10" key="1">
    <citation type="journal article" date="2019" name="Int. J. Syst. Evol. Microbiol.">
        <title>The Global Catalogue of Microorganisms (GCM) 10K type strain sequencing project: providing services to taxonomists for standard genome sequencing and annotation.</title>
        <authorList>
            <consortium name="The Broad Institute Genomics Platform"/>
            <consortium name="The Broad Institute Genome Sequencing Center for Infectious Disease"/>
            <person name="Wu L."/>
            <person name="Ma J."/>
        </authorList>
    </citation>
    <scope>NUCLEOTIDE SEQUENCE [LARGE SCALE GENOMIC DNA]</scope>
    <source>
        <strain evidence="10">CCUG 48316</strain>
    </source>
</reference>
<dbReference type="PROSITE" id="PS50889">
    <property type="entry name" value="S4"/>
    <property type="match status" value="1"/>
</dbReference>
<dbReference type="SUPFAM" id="SSF55120">
    <property type="entry name" value="Pseudouridine synthase"/>
    <property type="match status" value="1"/>
</dbReference>
<dbReference type="InterPro" id="IPR018496">
    <property type="entry name" value="PsdUridine_synth_RsuA/RluB_CS"/>
</dbReference>
<dbReference type="InterPro" id="IPR020103">
    <property type="entry name" value="PsdUridine_synth_cat_dom_sf"/>
</dbReference>
<dbReference type="Gene3D" id="3.10.290.10">
    <property type="entry name" value="RNA-binding S4 domain"/>
    <property type="match status" value="1"/>
</dbReference>
<sequence>MTDIPNDEKPGADRDGAPSNERDTSWQPATDAGSAKDLNGGATAKTGRSKSRPASSGDAPMMRRPAAPEPSAAPEPVEAGAAADAEPVYTGDRIAKAMARAGVASRRDAEAMILAGRVSVNGEVIDSPALNVTDDDQILIDGEPLPTRERTRLWIFHKPRGLVTTARDPEGRQTVFEVLPEDMPRVVAVGRLDINTEGLLLLTNDGGLAKVIAHPDTGWLRRYRVRAHGDTDQAQLDRLKKGVTIDGMEYGPVEATLDRVQGDNLWLTLGLREGKNREVKRILEHLGLQVNRLIRMSFGPFQLGELEVGLVEEVRTRVLKDQLGKTLAEQAGVDFESPVREPISPFGGSAKPARSEPDQGKRQDRRAPARPAPQRVSTGGTGSNLRRSVWREESQEPAPYKPGRPPRRGADPRIDQERAAAERGRERVGAIKTGERRVLVERLKPTSAAPQPVADEQPRRRYSKAPTSSAEGRQEDRGLQRMERPSARPRNRDDAEGTSFRGNGPRREGGAPPRGRSNERGDFGGDRGGEGRGQRQEGGFGGGQRGRSEGEGSRGRASGAPNKSFGERKFSGERKPFGEQKSFGDRKPSGDRKPFGDRKPSGERPAGKFGGGGRPAGGKPGAPAGRGGKPGGGFKSGGFKPGGSRPGGGKPGGSKGGGSRPPRGNR</sequence>
<comment type="similarity">
    <text evidence="2 6">Belongs to the pseudouridine synthase RsuA family.</text>
</comment>
<dbReference type="Pfam" id="PF01479">
    <property type="entry name" value="S4"/>
    <property type="match status" value="1"/>
</dbReference>
<dbReference type="InterPro" id="IPR006145">
    <property type="entry name" value="PsdUridine_synth_RsuA/RluA"/>
</dbReference>
<feature type="domain" description="RNA-binding S4" evidence="8">
    <location>
        <begin position="92"/>
        <end position="149"/>
    </location>
</feature>
<organism evidence="9 10">
    <name type="scientific">Methylobacterium komagatae</name>
    <dbReference type="NCBI Taxonomy" id="374425"/>
    <lineage>
        <taxon>Bacteria</taxon>
        <taxon>Pseudomonadati</taxon>
        <taxon>Pseudomonadota</taxon>
        <taxon>Alphaproteobacteria</taxon>
        <taxon>Hyphomicrobiales</taxon>
        <taxon>Methylobacteriaceae</taxon>
        <taxon>Methylobacterium</taxon>
    </lineage>
</organism>
<feature type="compositionally biased region" description="Basic and acidic residues" evidence="7">
    <location>
        <begin position="408"/>
        <end position="444"/>
    </location>
</feature>
<dbReference type="Pfam" id="PF00849">
    <property type="entry name" value="PseudoU_synth_2"/>
    <property type="match status" value="1"/>
</dbReference>
<evidence type="ECO:0000256" key="5">
    <source>
        <dbReference type="PROSITE-ProRule" id="PRU00182"/>
    </source>
</evidence>
<feature type="compositionally biased region" description="Basic and acidic residues" evidence="7">
    <location>
        <begin position="516"/>
        <end position="535"/>
    </location>
</feature>
<dbReference type="Proteomes" id="UP001596292">
    <property type="component" value="Unassembled WGS sequence"/>
</dbReference>
<dbReference type="InterPro" id="IPR036986">
    <property type="entry name" value="S4_RNA-bd_sf"/>
</dbReference>
<evidence type="ECO:0000259" key="8">
    <source>
        <dbReference type="SMART" id="SM00363"/>
    </source>
</evidence>
<dbReference type="InterPro" id="IPR042092">
    <property type="entry name" value="PsdUridine_s_RsuA/RluB/E/F_cat"/>
</dbReference>
<dbReference type="EMBL" id="JBHSWN010000001">
    <property type="protein sequence ID" value="MFC6792893.1"/>
    <property type="molecule type" value="Genomic_DNA"/>
</dbReference>
<dbReference type="InterPro" id="IPR050343">
    <property type="entry name" value="RsuA_PseudoU_synthase"/>
</dbReference>
<dbReference type="PANTHER" id="PTHR47683">
    <property type="entry name" value="PSEUDOURIDINE SYNTHASE FAMILY PROTEIN-RELATED"/>
    <property type="match status" value="1"/>
</dbReference>
<feature type="compositionally biased region" description="Basic and acidic residues" evidence="7">
    <location>
        <begin position="353"/>
        <end position="367"/>
    </location>
</feature>